<organism>
    <name type="scientific">Branchiostoma floridae</name>
    <name type="common">Florida lancelet</name>
    <name type="synonym">Amphioxus</name>
    <dbReference type="NCBI Taxonomy" id="7739"/>
    <lineage>
        <taxon>Eukaryota</taxon>
        <taxon>Metazoa</taxon>
        <taxon>Chordata</taxon>
        <taxon>Cephalochordata</taxon>
        <taxon>Leptocardii</taxon>
        <taxon>Amphioxiformes</taxon>
        <taxon>Branchiostomatidae</taxon>
        <taxon>Branchiostoma</taxon>
    </lineage>
</organism>
<sequence>MDSEVPRDGRLLDIVDQDWRDDQLPMDDIDVPQMELPDPEQEQDNGGPTESLKEQEQKWTDLALQLLHENPSTNNTENPSR</sequence>
<comment type="function">
    <text evidence="11">Component of the anaphase promoting complex/cyclosome (APC/C), a cell cycle-regulated E3 ubiquitin ligase that controls progression through mitosis and the G1 phase of the cell cycle. The APC/C complex acts by mediating ubiquitination and subsequent degradation of target proteins: it mainly mediates the formation of 'Lys-11'-linked polyubiquitin chains and, to a lower extent, the formation of 'Lys-48'- and 'Lys-63'-linked polyubiquitin chains. The APC/C complex catalyzes assembly of branched 'Lys-11'-/'Lys-48'-linked branched ubiquitin chains on target proteins.</text>
</comment>
<dbReference type="InterPro" id="IPR008401">
    <property type="entry name" value="Apc13"/>
</dbReference>
<keyword evidence="14" id="KW-1185">Reference proteome</keyword>
<gene>
    <name evidence="15" type="primary">LOC118410563</name>
    <name evidence="13" type="ORF">BRAFLDRAFT_83385</name>
</gene>
<dbReference type="KEGG" id="bfo:118410563"/>
<evidence type="ECO:0000256" key="7">
    <source>
        <dbReference type="ARBA" id="ARBA00022786"/>
    </source>
</evidence>
<comment type="similarity">
    <text evidence="3">Belongs to the APC13 family.</text>
</comment>
<evidence type="ECO:0000256" key="11">
    <source>
        <dbReference type="ARBA" id="ARBA00045696"/>
    </source>
</evidence>
<dbReference type="InParanoid" id="C3ZMX8"/>
<dbReference type="OrthoDB" id="25675at2759"/>
<feature type="region of interest" description="Disordered" evidence="12">
    <location>
        <begin position="1"/>
        <end position="56"/>
    </location>
</feature>
<evidence type="ECO:0000256" key="10">
    <source>
        <dbReference type="ARBA" id="ARBA00031338"/>
    </source>
</evidence>
<evidence type="ECO:0000256" key="4">
    <source>
        <dbReference type="ARBA" id="ARBA00013935"/>
    </source>
</evidence>
<evidence type="ECO:0000256" key="3">
    <source>
        <dbReference type="ARBA" id="ARBA00006940"/>
    </source>
</evidence>
<dbReference type="GO" id="GO:0005680">
    <property type="term" value="C:anaphase-promoting complex"/>
    <property type="evidence" value="ECO:0000318"/>
    <property type="project" value="GO_Central"/>
</dbReference>
<dbReference type="EMBL" id="GG666648">
    <property type="protein sequence ID" value="EEN46118.1"/>
    <property type="molecule type" value="Genomic_DNA"/>
</dbReference>
<evidence type="ECO:0000313" key="13">
    <source>
        <dbReference type="EMBL" id="EEN46118.1"/>
    </source>
</evidence>
<evidence type="ECO:0000256" key="8">
    <source>
        <dbReference type="ARBA" id="ARBA00023242"/>
    </source>
</evidence>
<keyword evidence="7" id="KW-0833">Ubl conjugation pathway</keyword>
<dbReference type="Pfam" id="PF05839">
    <property type="entry name" value="Apc13p"/>
    <property type="match status" value="1"/>
</dbReference>
<feature type="compositionally biased region" description="Basic and acidic residues" evidence="12">
    <location>
        <begin position="1"/>
        <end position="23"/>
    </location>
</feature>
<comment type="subcellular location">
    <subcellularLocation>
        <location evidence="1">Nucleus</location>
    </subcellularLocation>
</comment>
<keyword evidence="8" id="KW-0539">Nucleus</keyword>
<comment type="pathway">
    <text evidence="2">Protein modification; protein ubiquitination.</text>
</comment>
<reference evidence="14" key="2">
    <citation type="journal article" date="2020" name="Nat. Ecol. Evol.">
        <title>Deeply conserved synteny resolves early events in vertebrate evolution.</title>
        <authorList>
            <person name="Simakov O."/>
            <person name="Marletaz F."/>
            <person name="Yue J.X."/>
            <person name="O'Connell B."/>
            <person name="Jenkins J."/>
            <person name="Brandt A."/>
            <person name="Calef R."/>
            <person name="Tung C.H."/>
            <person name="Huang T.K."/>
            <person name="Schmutz J."/>
            <person name="Satoh N."/>
            <person name="Yu J.K."/>
            <person name="Putnam N.H."/>
            <person name="Green R.E."/>
            <person name="Rokhsar D.S."/>
        </authorList>
    </citation>
    <scope>NUCLEOTIDE SEQUENCE [LARGE SCALE GENOMIC DNA]</scope>
    <source>
        <strain evidence="14">S238N-H82</strain>
    </source>
</reference>
<dbReference type="AlphaFoldDB" id="C3ZMX8"/>
<evidence type="ECO:0000256" key="5">
    <source>
        <dbReference type="ARBA" id="ARBA00022618"/>
    </source>
</evidence>
<proteinExistence type="inferred from homology"/>
<dbReference type="RefSeq" id="XP_035668232.1">
    <property type="nucleotide sequence ID" value="XM_035812339.1"/>
</dbReference>
<evidence type="ECO:0000313" key="15">
    <source>
        <dbReference type="RefSeq" id="XP_035668232.1"/>
    </source>
</evidence>
<evidence type="ECO:0000256" key="9">
    <source>
        <dbReference type="ARBA" id="ARBA00023306"/>
    </source>
</evidence>
<dbReference type="eggNOG" id="ENOG502S4J1">
    <property type="taxonomic scope" value="Eukaryota"/>
</dbReference>
<keyword evidence="5" id="KW-0132">Cell division</keyword>
<name>C3ZMX8_BRAFL</name>
<evidence type="ECO:0000256" key="12">
    <source>
        <dbReference type="SAM" id="MobiDB-lite"/>
    </source>
</evidence>
<dbReference type="OMA" id="PHDDIAV"/>
<keyword evidence="9" id="KW-0131">Cell cycle</keyword>
<protein>
    <recommendedName>
        <fullName evidence="4">Anaphase-promoting complex subunit 13</fullName>
    </recommendedName>
    <alternativeName>
        <fullName evidence="10">Cyclosome subunit 13</fullName>
    </alternativeName>
</protein>
<evidence type="ECO:0000256" key="2">
    <source>
        <dbReference type="ARBA" id="ARBA00004906"/>
    </source>
</evidence>
<evidence type="ECO:0000256" key="6">
    <source>
        <dbReference type="ARBA" id="ARBA00022776"/>
    </source>
</evidence>
<accession>C3ZMX8</accession>
<dbReference type="GO" id="GO:0070979">
    <property type="term" value="P:protein K11-linked ubiquitination"/>
    <property type="evidence" value="ECO:0000318"/>
    <property type="project" value="GO_Central"/>
</dbReference>
<keyword evidence="6" id="KW-0498">Mitosis</keyword>
<reference evidence="13" key="1">
    <citation type="journal article" date="2008" name="Nature">
        <title>The amphioxus genome and the evolution of the chordate karyotype.</title>
        <authorList>
            <consortium name="US DOE Joint Genome Institute (JGI-PGF)"/>
            <person name="Putnam N.H."/>
            <person name="Butts T."/>
            <person name="Ferrier D.E.K."/>
            <person name="Furlong R.F."/>
            <person name="Hellsten U."/>
            <person name="Kawashima T."/>
            <person name="Robinson-Rechavi M."/>
            <person name="Shoguchi E."/>
            <person name="Terry A."/>
            <person name="Yu J.-K."/>
            <person name="Benito-Gutierrez E.L."/>
            <person name="Dubchak I."/>
            <person name="Garcia-Fernandez J."/>
            <person name="Gibson-Brown J.J."/>
            <person name="Grigoriev I.V."/>
            <person name="Horton A.C."/>
            <person name="de Jong P.J."/>
            <person name="Jurka J."/>
            <person name="Kapitonov V.V."/>
            <person name="Kohara Y."/>
            <person name="Kuroki Y."/>
            <person name="Lindquist E."/>
            <person name="Lucas S."/>
            <person name="Osoegawa K."/>
            <person name="Pennacchio L.A."/>
            <person name="Salamov A.A."/>
            <person name="Satou Y."/>
            <person name="Sauka-Spengler T."/>
            <person name="Schmutz J."/>
            <person name="Shin-I T."/>
            <person name="Toyoda A."/>
            <person name="Bronner-Fraser M."/>
            <person name="Fujiyama A."/>
            <person name="Holland L.Z."/>
            <person name="Holland P.W.H."/>
            <person name="Satoh N."/>
            <person name="Rokhsar D.S."/>
        </authorList>
    </citation>
    <scope>NUCLEOTIDE SEQUENCE [LARGE SCALE GENOMIC DNA]</scope>
    <source>
        <strain evidence="13">S238N-H82</strain>
        <tissue evidence="13">Testes</tissue>
    </source>
</reference>
<dbReference type="Proteomes" id="UP000001554">
    <property type="component" value="Chromosome 1"/>
</dbReference>
<dbReference type="STRING" id="7739.C3ZMX8"/>
<dbReference type="GO" id="GO:0051301">
    <property type="term" value="P:cell division"/>
    <property type="evidence" value="ECO:0007669"/>
    <property type="project" value="UniProtKB-KW"/>
</dbReference>
<dbReference type="GeneID" id="118410563"/>
<evidence type="ECO:0000256" key="1">
    <source>
        <dbReference type="ARBA" id="ARBA00004123"/>
    </source>
</evidence>
<evidence type="ECO:0000313" key="14">
    <source>
        <dbReference type="Proteomes" id="UP000001554"/>
    </source>
</evidence>
<reference evidence="15" key="3">
    <citation type="submission" date="2025-04" db="UniProtKB">
        <authorList>
            <consortium name="RefSeq"/>
        </authorList>
    </citation>
    <scope>IDENTIFICATION</scope>
    <source>
        <strain evidence="15">S238N-H82</strain>
        <tissue evidence="15">Testes</tissue>
    </source>
</reference>
<dbReference type="PANTHER" id="PTHR28672:SF1">
    <property type="entry name" value="ANAPHASE-PROMOTING COMPLEX SUBUNIT 13"/>
    <property type="match status" value="1"/>
</dbReference>
<dbReference type="PANTHER" id="PTHR28672">
    <property type="entry name" value="ANAPHASE-PROMOTING COMPLEX SUBUNIT 13"/>
    <property type="match status" value="1"/>
</dbReference>